<dbReference type="Pfam" id="PF17657">
    <property type="entry name" value="DNA_pol3_finger"/>
    <property type="match status" value="1"/>
</dbReference>
<evidence type="ECO:0000256" key="3">
    <source>
        <dbReference type="ARBA" id="ARBA00019114"/>
    </source>
</evidence>
<dbReference type="EC" id="2.7.7.7" evidence="2"/>
<comment type="catalytic activity">
    <reaction evidence="9">
        <text>DNA(n) + a 2'-deoxyribonucleoside 5'-triphosphate = DNA(n+1) + diphosphate</text>
        <dbReference type="Rhea" id="RHEA:22508"/>
        <dbReference type="Rhea" id="RHEA-COMP:17339"/>
        <dbReference type="Rhea" id="RHEA-COMP:17340"/>
        <dbReference type="ChEBI" id="CHEBI:33019"/>
        <dbReference type="ChEBI" id="CHEBI:61560"/>
        <dbReference type="ChEBI" id="CHEBI:173112"/>
        <dbReference type="EC" id="2.7.7.7"/>
    </reaction>
</comment>
<dbReference type="FunFam" id="1.10.150.870:FF:000001">
    <property type="entry name" value="DNA polymerase III subunit alpha"/>
    <property type="match status" value="1"/>
</dbReference>
<evidence type="ECO:0000313" key="12">
    <source>
        <dbReference type="Proteomes" id="UP000192342"/>
    </source>
</evidence>
<evidence type="ECO:0000256" key="8">
    <source>
        <dbReference type="ARBA" id="ARBA00022932"/>
    </source>
</evidence>
<dbReference type="InterPro" id="IPR003141">
    <property type="entry name" value="Pol/His_phosphatase_N"/>
</dbReference>
<gene>
    <name evidence="11" type="ORF">ATO7_08292</name>
</gene>
<organism evidence="11 12">
    <name type="scientific">Oceanococcus atlanticus</name>
    <dbReference type="NCBI Taxonomy" id="1317117"/>
    <lineage>
        <taxon>Bacteria</taxon>
        <taxon>Pseudomonadati</taxon>
        <taxon>Pseudomonadota</taxon>
        <taxon>Gammaproteobacteria</taxon>
        <taxon>Chromatiales</taxon>
        <taxon>Oceanococcaceae</taxon>
        <taxon>Oceanococcus</taxon>
    </lineage>
</organism>
<dbReference type="CDD" id="cd04485">
    <property type="entry name" value="DnaE_OBF"/>
    <property type="match status" value="1"/>
</dbReference>
<dbReference type="GO" id="GO:0008408">
    <property type="term" value="F:3'-5' exonuclease activity"/>
    <property type="evidence" value="ECO:0007669"/>
    <property type="project" value="InterPro"/>
</dbReference>
<dbReference type="Gene3D" id="1.10.150.870">
    <property type="match status" value="1"/>
</dbReference>
<keyword evidence="12" id="KW-1185">Reference proteome</keyword>
<dbReference type="CDD" id="cd07433">
    <property type="entry name" value="PHP_PolIIIA_DnaE1"/>
    <property type="match status" value="1"/>
</dbReference>
<dbReference type="SUPFAM" id="SSF89550">
    <property type="entry name" value="PHP domain-like"/>
    <property type="match status" value="1"/>
</dbReference>
<comment type="caution">
    <text evidence="11">The sequence shown here is derived from an EMBL/GenBank/DDBJ whole genome shotgun (WGS) entry which is preliminary data.</text>
</comment>
<dbReference type="InterPro" id="IPR004805">
    <property type="entry name" value="DnaE2/DnaE/PolC"/>
</dbReference>
<evidence type="ECO:0000256" key="9">
    <source>
        <dbReference type="ARBA" id="ARBA00049244"/>
    </source>
</evidence>
<dbReference type="Pfam" id="PF02811">
    <property type="entry name" value="PHP"/>
    <property type="match status" value="1"/>
</dbReference>
<dbReference type="STRING" id="1317117.ATO7_08292"/>
<dbReference type="GO" id="GO:0005737">
    <property type="term" value="C:cytoplasm"/>
    <property type="evidence" value="ECO:0007669"/>
    <property type="project" value="UniProtKB-SubCell"/>
</dbReference>
<dbReference type="GO" id="GO:0003887">
    <property type="term" value="F:DNA-directed DNA polymerase activity"/>
    <property type="evidence" value="ECO:0007669"/>
    <property type="project" value="UniProtKB-KW"/>
</dbReference>
<evidence type="ECO:0000256" key="6">
    <source>
        <dbReference type="ARBA" id="ARBA00022695"/>
    </source>
</evidence>
<dbReference type="InterPro" id="IPR004013">
    <property type="entry name" value="PHP_dom"/>
</dbReference>
<dbReference type="PANTHER" id="PTHR32294:SF0">
    <property type="entry name" value="DNA POLYMERASE III SUBUNIT ALPHA"/>
    <property type="match status" value="1"/>
</dbReference>
<dbReference type="NCBIfam" id="TIGR00594">
    <property type="entry name" value="polc"/>
    <property type="match status" value="1"/>
</dbReference>
<dbReference type="Pfam" id="PF07733">
    <property type="entry name" value="DNA_pol3_alpha"/>
    <property type="match status" value="1"/>
</dbReference>
<keyword evidence="7" id="KW-0235">DNA replication</keyword>
<protein>
    <recommendedName>
        <fullName evidence="3">DNA polymerase III subunit alpha</fullName>
        <ecNumber evidence="2">2.7.7.7</ecNumber>
    </recommendedName>
</protein>
<dbReference type="InterPro" id="IPR011708">
    <property type="entry name" value="DNA_pol3_alpha_NTPase_dom"/>
</dbReference>
<name>A0A1Y1SEA5_9GAMM</name>
<dbReference type="NCBIfam" id="NF004226">
    <property type="entry name" value="PRK05673.1"/>
    <property type="match status" value="1"/>
</dbReference>
<evidence type="ECO:0000256" key="7">
    <source>
        <dbReference type="ARBA" id="ARBA00022705"/>
    </source>
</evidence>
<proteinExistence type="predicted"/>
<dbReference type="EMBL" id="AQQV01000002">
    <property type="protein sequence ID" value="ORE87024.1"/>
    <property type="molecule type" value="Genomic_DNA"/>
</dbReference>
<dbReference type="SMART" id="SM00481">
    <property type="entry name" value="POLIIIAc"/>
    <property type="match status" value="1"/>
</dbReference>
<dbReference type="Gene3D" id="1.10.10.1600">
    <property type="entry name" value="Bacterial DNA polymerase III alpha subunit, thumb domain"/>
    <property type="match status" value="1"/>
</dbReference>
<dbReference type="InterPro" id="IPR040982">
    <property type="entry name" value="DNA_pol3_finger"/>
</dbReference>
<keyword evidence="6" id="KW-0548">Nucleotidyltransferase</keyword>
<dbReference type="Gene3D" id="3.20.20.140">
    <property type="entry name" value="Metal-dependent hydrolases"/>
    <property type="match status" value="1"/>
</dbReference>
<evidence type="ECO:0000259" key="10">
    <source>
        <dbReference type="SMART" id="SM00481"/>
    </source>
</evidence>
<evidence type="ECO:0000313" key="11">
    <source>
        <dbReference type="EMBL" id="ORE87024.1"/>
    </source>
</evidence>
<comment type="subcellular location">
    <subcellularLocation>
        <location evidence="1">Cytoplasm</location>
    </subcellularLocation>
</comment>
<dbReference type="Proteomes" id="UP000192342">
    <property type="component" value="Unassembled WGS sequence"/>
</dbReference>
<keyword evidence="8" id="KW-0239">DNA-directed DNA polymerase</keyword>
<keyword evidence="5" id="KW-0808">Transferase</keyword>
<accession>A0A1Y1SEA5</accession>
<evidence type="ECO:0000256" key="5">
    <source>
        <dbReference type="ARBA" id="ARBA00022679"/>
    </source>
</evidence>
<sequence>MSAFVHLRVHTEYSLRDSTVRLKPLFARARKLGLPALGLSDEANLFALVKFYRAAQAAGVKPIIGTDVEVLEEGQPPLRFGLYCQHRDGYRNLSRLLTLAQLKGREQGRARVQAEWLREHADGLIAVAVSSQAGLAQLLSQQEDEAARALLEPWCAVFGDRLYVDLQRTGRTDHLVGGALDMALRLDLPVVASNEVRFLDSEDFASHEARVCIHDGDRLDDARRERRYTDQQYLKSAEDMAALFADIPSALSNTVELARRCNLELEFGNNVLPDFPVPEGHTAASYIEHVAREGLEKRLERGVLFGTREDYEARLVREIGVINQMGFPGYFLIVADFIRWSRENDVPVGPGRGSGAGSLVAWVLEITDLDPLQFDLLFERFLNPERVSMPDFDVDFCIAGRDRVIDYVARQYGRDHVSQIITYGSMAAKAVVRDVGRVLGHGYGYVDRIAKLVPNELGISLTGALTGLDDKAIAAELEQGHSVPELIRASRTELAQAYRDEEEITELIDTALKLEGLARNAGKHAGGVVIAPEALTEYTPLYVDPDGHPVTQFDKDDVESVGLVKFDFLGLKTLTVVDHATKLVNISRAAKGEPPVDIRNLELDDPGVYELLQSGKVTACFQIESAGMRQLVRKLRPDNFEDIVSLLALFRPGPLQSGMVDDFVMRKHGEAEITYPHPSLEPILKPTYGVILYQEQVMQIAQVLSGYSLGGADLLRRAMGKKKPEVMAAERGKFVDGAQDNGVDGQLAGEIFDLIEKFAGYGFNKSHSAAYAYVAYQTAWLKHYYPAHFMCAVMCADLDNTDKLVPLLEDCRLLEIPVDGPCVNRSDYRFSVVNDRRIRYGLGALKGVGQGPVDVILEAREQDGPFKDIFEFCRRLDLKRMNKRVLEALIKAGALDVFGEHRAALLAALPQAIAAAEQDAAAAEAGQVDLFGEAVQQAQEIEMPDVPAWQTQELLIAEKESLGLYFTVHPMDLYRRELGQLISNNFAGMIANEPAQSNTRGGKRWKPRGRDVLAVGVLWSMRFLGEFRAILSLDDGSARISAMLSGEELELNRQRLRREQPLVIWGKLAYDDYEDGYRIRPEEILDLEEVRQRFAIGVQISVDADFDYAVLQPILKQHKATPGLPVLMQLRADGQQADFKLGADWRVDISDALVRDLEGVCGKQRVLIRYRRPDFGRSRSSEGE</sequence>
<evidence type="ECO:0000256" key="2">
    <source>
        <dbReference type="ARBA" id="ARBA00012417"/>
    </source>
</evidence>
<keyword evidence="4" id="KW-0963">Cytoplasm</keyword>
<dbReference type="RefSeq" id="WP_083561233.1">
    <property type="nucleotide sequence ID" value="NZ_AQQV01000002.1"/>
</dbReference>
<reference evidence="11 12" key="1">
    <citation type="submission" date="2013-04" db="EMBL/GenBank/DDBJ databases">
        <title>Oceanococcus atlanticus 22II-S10r2 Genome Sequencing.</title>
        <authorList>
            <person name="Lai Q."/>
            <person name="Li G."/>
            <person name="Shao Z."/>
        </authorList>
    </citation>
    <scope>NUCLEOTIDE SEQUENCE [LARGE SCALE GENOMIC DNA]</scope>
    <source>
        <strain evidence="11 12">22II-S10r2</strain>
    </source>
</reference>
<dbReference type="InterPro" id="IPR049821">
    <property type="entry name" value="PolIIIA_DnaE1_PHP"/>
</dbReference>
<dbReference type="OrthoDB" id="9803237at2"/>
<dbReference type="InterPro" id="IPR041931">
    <property type="entry name" value="DNA_pol3_alpha_thumb_dom"/>
</dbReference>
<feature type="domain" description="Polymerase/histidinol phosphatase N-terminal" evidence="10">
    <location>
        <begin position="5"/>
        <end position="72"/>
    </location>
</feature>
<dbReference type="InterPro" id="IPR029460">
    <property type="entry name" value="DNAPol_HHH"/>
</dbReference>
<dbReference type="GO" id="GO:0006260">
    <property type="term" value="P:DNA replication"/>
    <property type="evidence" value="ECO:0007669"/>
    <property type="project" value="UniProtKB-KW"/>
</dbReference>
<evidence type="ECO:0000256" key="1">
    <source>
        <dbReference type="ARBA" id="ARBA00004496"/>
    </source>
</evidence>
<dbReference type="InterPro" id="IPR016195">
    <property type="entry name" value="Pol/histidinol_Pase-like"/>
</dbReference>
<evidence type="ECO:0000256" key="4">
    <source>
        <dbReference type="ARBA" id="ARBA00022490"/>
    </source>
</evidence>
<dbReference type="Pfam" id="PF14579">
    <property type="entry name" value="HHH_6"/>
    <property type="match status" value="1"/>
</dbReference>
<dbReference type="PANTHER" id="PTHR32294">
    <property type="entry name" value="DNA POLYMERASE III SUBUNIT ALPHA"/>
    <property type="match status" value="1"/>
</dbReference>
<dbReference type="AlphaFoldDB" id="A0A1Y1SEA5"/>